<organism evidence="2 3">
    <name type="scientific">Tetrapyrgos nigripes</name>
    <dbReference type="NCBI Taxonomy" id="182062"/>
    <lineage>
        <taxon>Eukaryota</taxon>
        <taxon>Fungi</taxon>
        <taxon>Dikarya</taxon>
        <taxon>Basidiomycota</taxon>
        <taxon>Agaricomycotina</taxon>
        <taxon>Agaricomycetes</taxon>
        <taxon>Agaricomycetidae</taxon>
        <taxon>Agaricales</taxon>
        <taxon>Marasmiineae</taxon>
        <taxon>Marasmiaceae</taxon>
        <taxon>Tetrapyrgos</taxon>
    </lineage>
</organism>
<evidence type="ECO:0000256" key="1">
    <source>
        <dbReference type="SAM" id="MobiDB-lite"/>
    </source>
</evidence>
<dbReference type="EMBL" id="JAACJM010000020">
    <property type="protein sequence ID" value="KAF5367024.1"/>
    <property type="molecule type" value="Genomic_DNA"/>
</dbReference>
<feature type="region of interest" description="Disordered" evidence="1">
    <location>
        <begin position="242"/>
        <end position="270"/>
    </location>
</feature>
<dbReference type="Proteomes" id="UP000559256">
    <property type="component" value="Unassembled WGS sequence"/>
</dbReference>
<feature type="compositionally biased region" description="Basic and acidic residues" evidence="1">
    <location>
        <begin position="255"/>
        <end position="264"/>
    </location>
</feature>
<evidence type="ECO:0000313" key="3">
    <source>
        <dbReference type="Proteomes" id="UP000559256"/>
    </source>
</evidence>
<reference evidence="2 3" key="1">
    <citation type="journal article" date="2020" name="ISME J.">
        <title>Uncovering the hidden diversity of litter-decomposition mechanisms in mushroom-forming fungi.</title>
        <authorList>
            <person name="Floudas D."/>
            <person name="Bentzer J."/>
            <person name="Ahren D."/>
            <person name="Johansson T."/>
            <person name="Persson P."/>
            <person name="Tunlid A."/>
        </authorList>
    </citation>
    <scope>NUCLEOTIDE SEQUENCE [LARGE SCALE GENOMIC DNA]</scope>
    <source>
        <strain evidence="2 3">CBS 291.85</strain>
    </source>
</reference>
<comment type="caution">
    <text evidence="2">The sequence shown here is derived from an EMBL/GenBank/DDBJ whole genome shotgun (WGS) entry which is preliminary data.</text>
</comment>
<accession>A0A8H5GL11</accession>
<name>A0A8H5GL11_9AGAR</name>
<evidence type="ECO:0000313" key="2">
    <source>
        <dbReference type="EMBL" id="KAF5367024.1"/>
    </source>
</evidence>
<sequence length="270" mass="26629">MKISAIVYIHQESQELSQQVYKYMAYYQTVPVATTPIVPIAMGASQSSIPGQLPPFVPPQAPGNNAGAAAPGIGAPGVAPGVNGIGGSRSPNPIANAGTMGTGTGVAAGEPGTMNPGAGVAMSPYPPPEMNNLGVGPPVGPSVGPGAGVGYGSGYGSYGSYPQGYVNSAGYLASGTGIGAAGTGYGAGYAPVGGGVATTGAGNGGGYGTGGYGAAAGYGMAAPQYGAAGQQQPSVVVIKNGRRRHHGHHHHHSRGRPELRRTRSYDSYYD</sequence>
<gene>
    <name evidence="2" type="ORF">D9758_003868</name>
</gene>
<proteinExistence type="predicted"/>
<keyword evidence="3" id="KW-1185">Reference proteome</keyword>
<feature type="compositionally biased region" description="Basic residues" evidence="1">
    <location>
        <begin position="242"/>
        <end position="254"/>
    </location>
</feature>
<protein>
    <submittedName>
        <fullName evidence="2">Uncharacterized protein</fullName>
    </submittedName>
</protein>
<dbReference type="AlphaFoldDB" id="A0A8H5GL11"/>